<dbReference type="EMBL" id="VUAA01000028">
    <property type="protein sequence ID" value="KAA1253124.1"/>
    <property type="molecule type" value="Genomic_DNA"/>
</dbReference>
<dbReference type="Proteomes" id="UP000323225">
    <property type="component" value="Unassembled WGS sequence"/>
</dbReference>
<proteinExistence type="predicted"/>
<dbReference type="AlphaFoldDB" id="A0A5Q6PE16"/>
<evidence type="ECO:0000313" key="1">
    <source>
        <dbReference type="EMBL" id="KAA1253124.1"/>
    </source>
</evidence>
<sequence length="130" mass="14797">MNKFESITDLPGIQRLITKGREKVKIYYRKNRDNLGLDLGMGLDFVKKHHSLPDTEDLLKTHYGLLCEIQTQIAVEDLFCAFQGKSYSPEGEAAPFIKAQGLFHTSMSVGDIIKYGDTYYFVDSYGMTKM</sequence>
<name>A0A5Q6PE16_VIBCL</name>
<protein>
    <submittedName>
        <fullName evidence="1">Uncharacterized protein</fullName>
    </submittedName>
</protein>
<comment type="caution">
    <text evidence="1">The sequence shown here is derived from an EMBL/GenBank/DDBJ whole genome shotgun (WGS) entry which is preliminary data.</text>
</comment>
<organism evidence="1 2">
    <name type="scientific">Vibrio cholerae</name>
    <dbReference type="NCBI Taxonomy" id="666"/>
    <lineage>
        <taxon>Bacteria</taxon>
        <taxon>Pseudomonadati</taxon>
        <taxon>Pseudomonadota</taxon>
        <taxon>Gammaproteobacteria</taxon>
        <taxon>Vibrionales</taxon>
        <taxon>Vibrionaceae</taxon>
        <taxon>Vibrio</taxon>
    </lineage>
</organism>
<reference evidence="1 2" key="1">
    <citation type="submission" date="2019-09" db="EMBL/GenBank/DDBJ databases">
        <authorList>
            <person name="Kritzky A."/>
            <person name="Schelkanova E.Y."/>
            <person name="Alkhova Z.V."/>
            <person name="Smirnova N.I."/>
        </authorList>
    </citation>
    <scope>NUCLEOTIDE SEQUENCE [LARGE SCALE GENOMIC DNA]</scope>
    <source>
        <strain evidence="1 2">M1526</strain>
    </source>
</reference>
<gene>
    <name evidence="1" type="ORF">F0M16_19480</name>
</gene>
<accession>A0A5Q6PE16</accession>
<evidence type="ECO:0000313" key="2">
    <source>
        <dbReference type="Proteomes" id="UP000323225"/>
    </source>
</evidence>